<dbReference type="InterPro" id="IPR013762">
    <property type="entry name" value="Integrase-like_cat_sf"/>
</dbReference>
<dbReference type="GO" id="GO:0015074">
    <property type="term" value="P:DNA integration"/>
    <property type="evidence" value="ECO:0007669"/>
    <property type="project" value="UniProtKB-KW"/>
</dbReference>
<dbReference type="RefSeq" id="WP_009893915.1">
    <property type="nucleotide sequence ID" value="NC_007650.1"/>
</dbReference>
<dbReference type="SUPFAM" id="SSF56349">
    <property type="entry name" value="DNA breaking-rejoining enzymes"/>
    <property type="match status" value="1"/>
</dbReference>
<evidence type="ECO:0000256" key="2">
    <source>
        <dbReference type="ARBA" id="ARBA00023172"/>
    </source>
</evidence>
<dbReference type="KEGG" id="bte:BTH_II1996"/>
<dbReference type="GeneID" id="45123059"/>
<evidence type="ECO:0000313" key="5">
    <source>
        <dbReference type="Proteomes" id="UP000001930"/>
    </source>
</evidence>
<dbReference type="Proteomes" id="UP000001930">
    <property type="component" value="Chromosome II"/>
</dbReference>
<dbReference type="CDD" id="cd01189">
    <property type="entry name" value="INT_ICEBs1_C_like"/>
    <property type="match status" value="1"/>
</dbReference>
<dbReference type="GO" id="GO:0003677">
    <property type="term" value="F:DNA binding"/>
    <property type="evidence" value="ECO:0007669"/>
    <property type="project" value="InterPro"/>
</dbReference>
<keyword evidence="1" id="KW-0229">DNA integration</keyword>
<dbReference type="GO" id="GO:0006310">
    <property type="term" value="P:DNA recombination"/>
    <property type="evidence" value="ECO:0007669"/>
    <property type="project" value="UniProtKB-KW"/>
</dbReference>
<dbReference type="InterPro" id="IPR002104">
    <property type="entry name" value="Integrase_catalytic"/>
</dbReference>
<reference evidence="4 5" key="1">
    <citation type="journal article" date="2005" name="BMC Genomics">
        <title>Bacterial genome adaptation to niches: divergence of the potential virulence genes in three Burkholderia species of different survival strategies.</title>
        <authorList>
            <person name="Kim H.S."/>
            <person name="Schell M.A."/>
            <person name="Yu Y."/>
            <person name="Ulrich R.L."/>
            <person name="Sarria S.H."/>
            <person name="Nierman W.C."/>
            <person name="DeShazer D."/>
        </authorList>
    </citation>
    <scope>NUCLEOTIDE SEQUENCE [LARGE SCALE GENOMIC DNA]</scope>
    <source>
        <strain evidence="5">ATCC 700388 / DSM 13276 / CCUG 48851 / CIP 106301 / E264</strain>
    </source>
</reference>
<protein>
    <submittedName>
        <fullName evidence="4">Bacteriophage integrase family protein</fullName>
    </submittedName>
</protein>
<dbReference type="Gene3D" id="1.10.443.10">
    <property type="entry name" value="Intergrase catalytic core"/>
    <property type="match status" value="1"/>
</dbReference>
<dbReference type="Pfam" id="PF00589">
    <property type="entry name" value="Phage_integrase"/>
    <property type="match status" value="1"/>
</dbReference>
<name>Q2T3Q9_BURTA</name>
<evidence type="ECO:0000256" key="1">
    <source>
        <dbReference type="ARBA" id="ARBA00022908"/>
    </source>
</evidence>
<dbReference type="PANTHER" id="PTHR30349:SF36">
    <property type="entry name" value="PROPHAGE INTEGRASE INTR-RELATED"/>
    <property type="match status" value="1"/>
</dbReference>
<dbReference type="PANTHER" id="PTHR30349">
    <property type="entry name" value="PHAGE INTEGRASE-RELATED"/>
    <property type="match status" value="1"/>
</dbReference>
<keyword evidence="5" id="KW-1185">Reference proteome</keyword>
<keyword evidence="2" id="KW-0233">DNA recombination</keyword>
<dbReference type="PROSITE" id="PS51898">
    <property type="entry name" value="TYR_RECOMBINASE"/>
    <property type="match status" value="1"/>
</dbReference>
<feature type="domain" description="Tyr recombinase" evidence="3">
    <location>
        <begin position="1"/>
        <end position="167"/>
    </location>
</feature>
<accession>Q2T3Q9</accession>
<organism evidence="4 5">
    <name type="scientific">Burkholderia thailandensis (strain ATCC 700388 / DSM 13276 / CCUG 48851 / CIP 106301 / E264)</name>
    <dbReference type="NCBI Taxonomy" id="271848"/>
    <lineage>
        <taxon>Bacteria</taxon>
        <taxon>Pseudomonadati</taxon>
        <taxon>Pseudomonadota</taxon>
        <taxon>Betaproteobacteria</taxon>
        <taxon>Burkholderiales</taxon>
        <taxon>Burkholderiaceae</taxon>
        <taxon>Burkholderia</taxon>
        <taxon>pseudomallei group</taxon>
    </lineage>
</organism>
<evidence type="ECO:0000259" key="3">
    <source>
        <dbReference type="PROSITE" id="PS51898"/>
    </source>
</evidence>
<dbReference type="AlphaFoldDB" id="Q2T3Q9"/>
<dbReference type="InterPro" id="IPR011010">
    <property type="entry name" value="DNA_brk_join_enz"/>
</dbReference>
<proteinExistence type="predicted"/>
<dbReference type="InterPro" id="IPR050090">
    <property type="entry name" value="Tyrosine_recombinase_XerCD"/>
</dbReference>
<dbReference type="HOGENOM" id="CLU_027562_8_4_4"/>
<sequence length="190" mass="21669">MFRFAFWTGLRTSELVALNWTDVDWKRGVIVVKRALTQTAKEAEDTKTRSSRREVKLLPPAMSALVAQKAHTYLQGREVFQDPRNAARWAGDSPIRIVWTRGLKQAQVRYRKPYQTRHTYASMMLSAGEHPMWVARQMDHSNQNTTVRIYARWMPTADPDAGGKAVEKFAESTLRLSCDSVQKTAGNQGN</sequence>
<gene>
    <name evidence="4" type="ordered locus">BTH_II1996</name>
</gene>
<evidence type="ECO:0000313" key="4">
    <source>
        <dbReference type="EMBL" id="ABC35470.1"/>
    </source>
</evidence>
<dbReference type="EMBL" id="CP000085">
    <property type="protein sequence ID" value="ABC35470.1"/>
    <property type="molecule type" value="Genomic_DNA"/>
</dbReference>